<dbReference type="InterPro" id="IPR036689">
    <property type="entry name" value="ESAT-6-like_sf"/>
</dbReference>
<dbReference type="EMBL" id="CP032568">
    <property type="protein sequence ID" value="AYF76634.1"/>
    <property type="molecule type" value="Genomic_DNA"/>
</dbReference>
<evidence type="ECO:0000313" key="2">
    <source>
        <dbReference type="Proteomes" id="UP000267164"/>
    </source>
</evidence>
<proteinExistence type="predicted"/>
<dbReference type="Gene3D" id="1.10.287.1060">
    <property type="entry name" value="ESAT-6-like"/>
    <property type="match status" value="1"/>
</dbReference>
<accession>A0A386ZHP1</accession>
<dbReference type="KEGG" id="nyu:D7D52_25620"/>
<dbReference type="OrthoDB" id="4554345at2"/>
<gene>
    <name evidence="1" type="ORF">D7D52_25620</name>
</gene>
<dbReference type="SUPFAM" id="SSF140453">
    <property type="entry name" value="EsxAB dimer-like"/>
    <property type="match status" value="1"/>
</dbReference>
<sequence length="139" mass="15192">MAVTGVEPHGGGLRLITANRSSARESKGGTVAGAFEASNDLIQAKAKEFQQTHDMLMHAIADLKRDEDSMVAGSNWRGGAADAFNAFMQRYYFQADKLNDKLMHTAETLIKVGSNYEEHDKDYQSKVNAQISSLDLPAV</sequence>
<protein>
    <submittedName>
        <fullName evidence="1">WXG100 family type VII secretion target</fullName>
    </submittedName>
</protein>
<dbReference type="Proteomes" id="UP000267164">
    <property type="component" value="Chromosome"/>
</dbReference>
<organism evidence="1 2">
    <name type="scientific">Nocardia yunnanensis</name>
    <dbReference type="NCBI Taxonomy" id="2382165"/>
    <lineage>
        <taxon>Bacteria</taxon>
        <taxon>Bacillati</taxon>
        <taxon>Actinomycetota</taxon>
        <taxon>Actinomycetes</taxon>
        <taxon>Mycobacteriales</taxon>
        <taxon>Nocardiaceae</taxon>
        <taxon>Nocardia</taxon>
    </lineage>
</organism>
<dbReference type="InterPro" id="IPR010310">
    <property type="entry name" value="T7SS_ESAT-6-like"/>
</dbReference>
<keyword evidence="2" id="KW-1185">Reference proteome</keyword>
<evidence type="ECO:0000313" key="1">
    <source>
        <dbReference type="EMBL" id="AYF76634.1"/>
    </source>
</evidence>
<dbReference type="Pfam" id="PF06013">
    <property type="entry name" value="WXG100"/>
    <property type="match status" value="1"/>
</dbReference>
<dbReference type="AlphaFoldDB" id="A0A386ZHP1"/>
<reference evidence="1 2" key="1">
    <citation type="submission" date="2018-09" db="EMBL/GenBank/DDBJ databases">
        <title>Nocardia yunnanensis sp. nov., an actinomycete isolated from a soil sample.</title>
        <authorList>
            <person name="Zhang J."/>
        </authorList>
    </citation>
    <scope>NUCLEOTIDE SEQUENCE [LARGE SCALE GENOMIC DNA]</scope>
    <source>
        <strain evidence="1 2">CFHS0054</strain>
    </source>
</reference>
<name>A0A386ZHP1_9NOCA</name>